<feature type="chain" id="PRO_5019376241" description="Trefoil factor 3" evidence="13">
    <location>
        <begin position="24"/>
        <end position="97"/>
    </location>
</feature>
<comment type="subcellular location">
    <subcellularLocation>
        <location evidence="1">Cytoplasm</location>
    </subcellularLocation>
    <subcellularLocation>
        <location evidence="2">Secreted</location>
        <location evidence="2">Extracellular space</location>
        <location evidence="2">Extracellular matrix</location>
    </subcellularLocation>
</comment>
<keyword evidence="5" id="KW-0272">Extracellular matrix</keyword>
<dbReference type="PRINTS" id="PR00680">
    <property type="entry name" value="PTREFOIL"/>
</dbReference>
<reference evidence="15" key="2">
    <citation type="submission" date="2025-08" db="UniProtKB">
        <authorList>
            <consortium name="Ensembl"/>
        </authorList>
    </citation>
    <scope>IDENTIFICATION</scope>
</reference>
<proteinExistence type="predicted"/>
<comment type="subunit">
    <text evidence="8">Monomer. Homodimer; disulfide-linked.</text>
</comment>
<feature type="signal peptide" evidence="13">
    <location>
        <begin position="1"/>
        <end position="23"/>
    </location>
</feature>
<evidence type="ECO:0000256" key="3">
    <source>
        <dbReference type="ARBA" id="ARBA00022490"/>
    </source>
</evidence>
<dbReference type="PANTHER" id="PTHR13826">
    <property type="entry name" value="INTESTINAL TREFOIL FACTOR-RELATED"/>
    <property type="match status" value="1"/>
</dbReference>
<evidence type="ECO:0000256" key="4">
    <source>
        <dbReference type="ARBA" id="ARBA00022525"/>
    </source>
</evidence>
<evidence type="ECO:0000256" key="5">
    <source>
        <dbReference type="ARBA" id="ARBA00022530"/>
    </source>
</evidence>
<feature type="disulfide bond" evidence="12">
    <location>
        <begin position="52"/>
        <end position="69"/>
    </location>
</feature>
<evidence type="ECO:0000256" key="12">
    <source>
        <dbReference type="PROSITE-ProRule" id="PRU00779"/>
    </source>
</evidence>
<dbReference type="PROSITE" id="PS00025">
    <property type="entry name" value="P_TREFOIL_1"/>
    <property type="match status" value="1"/>
</dbReference>
<evidence type="ECO:0000256" key="11">
    <source>
        <dbReference type="ARBA" id="ARBA00041357"/>
    </source>
</evidence>
<evidence type="ECO:0000256" key="10">
    <source>
        <dbReference type="ARBA" id="ARBA00039614"/>
    </source>
</evidence>
<dbReference type="Pfam" id="PF00088">
    <property type="entry name" value="Trefoil"/>
    <property type="match status" value="1"/>
</dbReference>
<dbReference type="InterPro" id="IPR017957">
    <property type="entry name" value="P_trefoil_CS"/>
</dbReference>
<sequence length="97" mass="10841">MEHKGCWLLAIVLILGLSSLANGYIQLSQEQCAQQPSARVNCGYPYISAEECNNRGCCFDDSIVGVIWCFFPRTEEGNRAMGQFFPVPQYTENITVV</sequence>
<evidence type="ECO:0000256" key="8">
    <source>
        <dbReference type="ARBA" id="ARBA00025943"/>
    </source>
</evidence>
<dbReference type="AlphaFoldDB" id="A0A452HGQ5"/>
<dbReference type="Ensembl" id="ENSGAGT00000016095.1">
    <property type="protein sequence ID" value="ENSGAGP00000014056.1"/>
    <property type="gene ID" value="ENSGAGG00000010707.1"/>
</dbReference>
<keyword evidence="7 12" id="KW-1015">Disulfide bond</keyword>
<keyword evidence="6 13" id="KW-0732">Signal</keyword>
<dbReference type="GO" id="GO:0005615">
    <property type="term" value="C:extracellular space"/>
    <property type="evidence" value="ECO:0007669"/>
    <property type="project" value="TreeGrafter"/>
</dbReference>
<reference evidence="15" key="3">
    <citation type="submission" date="2025-09" db="UniProtKB">
        <authorList>
            <consortium name="Ensembl"/>
        </authorList>
    </citation>
    <scope>IDENTIFICATION</scope>
</reference>
<evidence type="ECO:0000256" key="7">
    <source>
        <dbReference type="ARBA" id="ARBA00023157"/>
    </source>
</evidence>
<evidence type="ECO:0000259" key="14">
    <source>
        <dbReference type="PROSITE" id="PS51448"/>
    </source>
</evidence>
<keyword evidence="16" id="KW-1185">Reference proteome</keyword>
<dbReference type="Gene3D" id="4.10.110.10">
    <property type="entry name" value="Spasmolytic Protein, domain 1"/>
    <property type="match status" value="1"/>
</dbReference>
<comment type="function">
    <text evidence="9">Involved in the maintenance and repair of the intestinal mucosa. Promotes the mobility of epithelial cells in healing processes (motogen).</text>
</comment>
<evidence type="ECO:0000256" key="13">
    <source>
        <dbReference type="SAM" id="SignalP"/>
    </source>
</evidence>
<keyword evidence="4" id="KW-0964">Secreted</keyword>
<evidence type="ECO:0000256" key="1">
    <source>
        <dbReference type="ARBA" id="ARBA00004496"/>
    </source>
</evidence>
<dbReference type="SUPFAM" id="SSF57492">
    <property type="entry name" value="Trefoil"/>
    <property type="match status" value="1"/>
</dbReference>
<feature type="disulfide bond" evidence="12">
    <location>
        <begin position="42"/>
        <end position="57"/>
    </location>
</feature>
<dbReference type="PANTHER" id="PTHR13826:SF16">
    <property type="entry name" value="TREFOIL FACTOR 3"/>
    <property type="match status" value="1"/>
</dbReference>
<dbReference type="GO" id="GO:0030277">
    <property type="term" value="P:maintenance of gastrointestinal epithelium"/>
    <property type="evidence" value="ECO:0007669"/>
    <property type="project" value="TreeGrafter"/>
</dbReference>
<dbReference type="FunFam" id="4.10.110.10:FF:000001">
    <property type="entry name" value="Trefoil factor 3"/>
    <property type="match status" value="1"/>
</dbReference>
<organism evidence="15 16">
    <name type="scientific">Gopherus agassizii</name>
    <name type="common">Agassiz's desert tortoise</name>
    <dbReference type="NCBI Taxonomy" id="38772"/>
    <lineage>
        <taxon>Eukaryota</taxon>
        <taxon>Metazoa</taxon>
        <taxon>Chordata</taxon>
        <taxon>Craniata</taxon>
        <taxon>Vertebrata</taxon>
        <taxon>Euteleostomi</taxon>
        <taxon>Archelosauria</taxon>
        <taxon>Testudinata</taxon>
        <taxon>Testudines</taxon>
        <taxon>Cryptodira</taxon>
        <taxon>Durocryptodira</taxon>
        <taxon>Testudinoidea</taxon>
        <taxon>Testudinidae</taxon>
        <taxon>Gopherus</taxon>
    </lineage>
</organism>
<protein>
    <recommendedName>
        <fullName evidence="10">Trefoil factor 3</fullName>
    </recommendedName>
    <alternativeName>
        <fullName evidence="11">Intestinal trefoil factor</fullName>
    </alternativeName>
</protein>
<dbReference type="PROSITE" id="PS51448">
    <property type="entry name" value="P_TREFOIL_2"/>
    <property type="match status" value="1"/>
</dbReference>
<dbReference type="GO" id="GO:0005737">
    <property type="term" value="C:cytoplasm"/>
    <property type="evidence" value="ECO:0007669"/>
    <property type="project" value="UniProtKB-SubCell"/>
</dbReference>
<keyword evidence="3" id="KW-0963">Cytoplasm</keyword>
<feature type="domain" description="P-type" evidence="14">
    <location>
        <begin position="30"/>
        <end position="73"/>
    </location>
</feature>
<evidence type="ECO:0000313" key="15">
    <source>
        <dbReference type="Ensembl" id="ENSGAGP00000014056.1"/>
    </source>
</evidence>
<evidence type="ECO:0000313" key="16">
    <source>
        <dbReference type="Proteomes" id="UP000291020"/>
    </source>
</evidence>
<dbReference type="CDD" id="cd00111">
    <property type="entry name" value="Trefoil"/>
    <property type="match status" value="1"/>
</dbReference>
<reference evidence="16" key="1">
    <citation type="journal article" date="2017" name="PLoS ONE">
        <title>The Agassiz's desert tortoise genome provides a resource for the conservation of a threatened species.</title>
        <authorList>
            <person name="Tollis M."/>
            <person name="DeNardo D.F."/>
            <person name="Cornelius J.A."/>
            <person name="Dolby G.A."/>
            <person name="Edwards T."/>
            <person name="Henen B.T."/>
            <person name="Karl A.E."/>
            <person name="Murphy R.W."/>
            <person name="Kusumi K."/>
        </authorList>
    </citation>
    <scope>NUCLEOTIDE SEQUENCE [LARGE SCALE GENOMIC DNA]</scope>
</reference>
<evidence type="ECO:0000256" key="2">
    <source>
        <dbReference type="ARBA" id="ARBA00004498"/>
    </source>
</evidence>
<dbReference type="Proteomes" id="UP000291020">
    <property type="component" value="Unassembled WGS sequence"/>
</dbReference>
<dbReference type="STRING" id="38772.ENSGAGP00000014056"/>
<evidence type="ECO:0000256" key="6">
    <source>
        <dbReference type="ARBA" id="ARBA00022729"/>
    </source>
</evidence>
<dbReference type="InterPro" id="IPR044913">
    <property type="entry name" value="P_trefoil_dom_sf"/>
</dbReference>
<dbReference type="SMART" id="SM00018">
    <property type="entry name" value="PD"/>
    <property type="match status" value="1"/>
</dbReference>
<evidence type="ECO:0000256" key="9">
    <source>
        <dbReference type="ARBA" id="ARBA00037501"/>
    </source>
</evidence>
<dbReference type="InterPro" id="IPR017994">
    <property type="entry name" value="P_trefoil_chordata"/>
</dbReference>
<accession>A0A452HGQ5</accession>
<feature type="disulfide bond" evidence="12">
    <location>
        <begin position="32"/>
        <end position="58"/>
    </location>
</feature>
<name>A0A452HGQ5_9SAUR</name>
<dbReference type="InterPro" id="IPR000519">
    <property type="entry name" value="P_trefoil_dom"/>
</dbReference>